<sequence>MVPKLIIISLHINLCMIKKITLYIILLFSLLSFSQEFNITGNLRDESDEPIAFANVVLLDVKNSMPLDGTTSDDLGEFKFNNIKKGQYRIKISFLGFTERTINIDLDRDINLQTIFLKENLLELDDVTVVAKRPTVRRLVDRLVFNVENSTLSDNNVLDVLKQTPGVLVYDGEITIKNSTPTVYINDRKVHLSSNEVQQLLEGTSANNLKSIEVITNPPANYEAEGGSVLNIVTSNNLIAGYNGSIFGNFKQGFQFPKYLVGTSHFFKTKKLNTYINYSISPRKDYRNNDEFINFIENNQVITSWETDYKRTRQSENQNINTNIDFEIDKKNILGFSINLLIAPREGTRTNVNSITEVFNSNKVLDSTFNTENKSVDETLNFAFTLDYTHHFNKKGEKISTSLHHTNYDFSNFQNVNTNYFFPDASLIRNNRFQTFTSQEIKLYTGQIDYELPINTSSQFETGGKISRINSKSILNQFTFNNDIREEDLQNSDTFLYDEINYAAYASFSKNWDKWSLKLGLRSEYTDIKGNSLSANQINNNDYLKLFPSFYLLNKINENNEVYFNYNKRIYRPRYEKLNPFKFFLNDNSYNTGDPNLKPQIDDVLTLGYVYKNNYTFEFFYRYEKDTAVEIAFQDNEENIIKYLSTNSERGIAYGFDFATFSKINNNWNLYALSSVNYYGNRFFALESNNELQTIDKWSVYIEMINYFSFLKDKSLTTDVSLLYISPLTRAASVISDRFGFDINIRKNLWKNRASLSIGILDIFNTQNFNQTTKYLNQDILLKSRLENRLLTFGFNYKFGNFRLNTNSRSIDLQERDRLNGD</sequence>
<keyword evidence="2" id="KW-0472">Membrane</keyword>
<dbReference type="SUPFAM" id="SSF56935">
    <property type="entry name" value="Porins"/>
    <property type="match status" value="1"/>
</dbReference>
<reference evidence="6" key="1">
    <citation type="journal article" date="2019" name="Int. J. Syst. Evol. Microbiol.">
        <title>The Global Catalogue of Microorganisms (GCM) 10K type strain sequencing project: providing services to taxonomists for standard genome sequencing and annotation.</title>
        <authorList>
            <consortium name="The Broad Institute Genomics Platform"/>
            <consortium name="The Broad Institute Genome Sequencing Center for Infectious Disease"/>
            <person name="Wu L."/>
            <person name="Ma J."/>
        </authorList>
    </citation>
    <scope>NUCLEOTIDE SEQUENCE [LARGE SCALE GENOMIC DNA]</scope>
    <source>
        <strain evidence="6">JCM 18325</strain>
    </source>
</reference>
<name>A0ABP9CCB7_9FLAO</name>
<dbReference type="Proteomes" id="UP001501433">
    <property type="component" value="Unassembled WGS sequence"/>
</dbReference>
<dbReference type="InterPro" id="IPR036942">
    <property type="entry name" value="Beta-barrel_TonB_sf"/>
</dbReference>
<organism evidence="5 6">
    <name type="scientific">Litoribaculum gwangyangense</name>
    <dbReference type="NCBI Taxonomy" id="1130722"/>
    <lineage>
        <taxon>Bacteria</taxon>
        <taxon>Pseudomonadati</taxon>
        <taxon>Bacteroidota</taxon>
        <taxon>Flavobacteriia</taxon>
        <taxon>Flavobacteriales</taxon>
        <taxon>Flavobacteriaceae</taxon>
        <taxon>Litoribaculum</taxon>
    </lineage>
</organism>
<keyword evidence="6" id="KW-1185">Reference proteome</keyword>
<evidence type="ECO:0000256" key="3">
    <source>
        <dbReference type="ARBA" id="ARBA00023237"/>
    </source>
</evidence>
<dbReference type="InterPro" id="IPR041700">
    <property type="entry name" value="OMP_b-brl_3"/>
</dbReference>
<evidence type="ECO:0000259" key="4">
    <source>
        <dbReference type="Pfam" id="PF14905"/>
    </source>
</evidence>
<comment type="caution">
    <text evidence="5">The sequence shown here is derived from an EMBL/GenBank/DDBJ whole genome shotgun (WGS) entry which is preliminary data.</text>
</comment>
<protein>
    <submittedName>
        <fullName evidence="5">Outer membrane beta-barrel family protein</fullName>
    </submittedName>
</protein>
<accession>A0ABP9CCB7</accession>
<proteinExistence type="predicted"/>
<dbReference type="InterPro" id="IPR008969">
    <property type="entry name" value="CarboxyPept-like_regulatory"/>
</dbReference>
<comment type="subcellular location">
    <subcellularLocation>
        <location evidence="1">Cell outer membrane</location>
    </subcellularLocation>
</comment>
<gene>
    <name evidence="5" type="ORF">GCM10023330_13600</name>
</gene>
<evidence type="ECO:0000256" key="1">
    <source>
        <dbReference type="ARBA" id="ARBA00004442"/>
    </source>
</evidence>
<evidence type="ECO:0000256" key="2">
    <source>
        <dbReference type="ARBA" id="ARBA00023136"/>
    </source>
</evidence>
<dbReference type="Gene3D" id="2.60.40.1120">
    <property type="entry name" value="Carboxypeptidase-like, regulatory domain"/>
    <property type="match status" value="1"/>
</dbReference>
<dbReference type="Pfam" id="PF14905">
    <property type="entry name" value="OMP_b-brl_3"/>
    <property type="match status" value="1"/>
</dbReference>
<keyword evidence="3" id="KW-0998">Cell outer membrane</keyword>
<evidence type="ECO:0000313" key="5">
    <source>
        <dbReference type="EMBL" id="GAA4808279.1"/>
    </source>
</evidence>
<dbReference type="EMBL" id="BAABJW010000002">
    <property type="protein sequence ID" value="GAA4808279.1"/>
    <property type="molecule type" value="Genomic_DNA"/>
</dbReference>
<feature type="domain" description="Outer membrane protein beta-barrel" evidence="4">
    <location>
        <begin position="390"/>
        <end position="797"/>
    </location>
</feature>
<dbReference type="Gene3D" id="2.40.170.20">
    <property type="entry name" value="TonB-dependent receptor, beta-barrel domain"/>
    <property type="match status" value="1"/>
</dbReference>
<dbReference type="SUPFAM" id="SSF49464">
    <property type="entry name" value="Carboxypeptidase regulatory domain-like"/>
    <property type="match status" value="1"/>
</dbReference>
<dbReference type="Pfam" id="PF13715">
    <property type="entry name" value="CarbopepD_reg_2"/>
    <property type="match status" value="1"/>
</dbReference>
<evidence type="ECO:0000313" key="6">
    <source>
        <dbReference type="Proteomes" id="UP001501433"/>
    </source>
</evidence>